<dbReference type="Proteomes" id="UP000271974">
    <property type="component" value="Unassembled WGS sequence"/>
</dbReference>
<evidence type="ECO:0000256" key="6">
    <source>
        <dbReference type="ARBA" id="ARBA00022801"/>
    </source>
</evidence>
<evidence type="ECO:0000256" key="2">
    <source>
        <dbReference type="ARBA" id="ARBA00010489"/>
    </source>
</evidence>
<comment type="function">
    <text evidence="9">Exoribonuclease involved in ribosome biosynthesis. Involved in the processing of ITS1, the internal transcribed spacer localized between the 18S and 5.8S rRNAs.</text>
</comment>
<proteinExistence type="inferred from homology"/>
<dbReference type="GO" id="GO:0005634">
    <property type="term" value="C:nucleus"/>
    <property type="evidence" value="ECO:0007669"/>
    <property type="project" value="UniProtKB-SubCell"/>
</dbReference>
<evidence type="ECO:0000256" key="4">
    <source>
        <dbReference type="ARBA" id="ARBA00022552"/>
    </source>
</evidence>
<evidence type="ECO:0000256" key="3">
    <source>
        <dbReference type="ARBA" id="ARBA00016937"/>
    </source>
</evidence>
<dbReference type="CDD" id="cd06144">
    <property type="entry name" value="REX4_like"/>
    <property type="match status" value="1"/>
</dbReference>
<dbReference type="InterPro" id="IPR013520">
    <property type="entry name" value="Ribonucl_H"/>
</dbReference>
<keyword evidence="4" id="KW-0698">rRNA processing</keyword>
<sequence>MSSFSSVESVALELKNKTLRSRRQKRWLSSLSDMSDSPEGMLEPKIAKTEGSDEPSIARTIVLTASKDKDDEIDGKSQHDSKTDDICDLEKESDGSTSGFCDDSVENSVHVEDTTELNNNEVQSVQSSWSVSRGNIPNWMYVALDCEMVGTGPKGKKSVLGRCSIVDYRGNVIFDKFARPDEPVTDYRTRWSGIRPCHLAGAQPVQEVLEEVYEILANKIIVGHSVYNDFRALKMNPPFYSVRDTAQCKALTRRAGLQGQGNGLKRLTSALLGRNIQTGSTGHCSVEDALATLDLFKLVRQEFEADLYTKWAKKSSKQIMGALAAFVQKAHASRGLRVRVDSGGDRQFLGDEYWPSDVTEDSALDTV</sequence>
<dbReference type="OrthoDB" id="16516at2759"/>
<evidence type="ECO:0000256" key="5">
    <source>
        <dbReference type="ARBA" id="ARBA00022722"/>
    </source>
</evidence>
<feature type="region of interest" description="Disordered" evidence="10">
    <location>
        <begin position="19"/>
        <end position="102"/>
    </location>
</feature>
<dbReference type="InterPro" id="IPR012337">
    <property type="entry name" value="RNaseH-like_sf"/>
</dbReference>
<dbReference type="STRING" id="188477.A0A433SSX7"/>
<organism evidence="12 13">
    <name type="scientific">Elysia chlorotica</name>
    <name type="common">Eastern emerald elysia</name>
    <name type="synonym">Sea slug</name>
    <dbReference type="NCBI Taxonomy" id="188477"/>
    <lineage>
        <taxon>Eukaryota</taxon>
        <taxon>Metazoa</taxon>
        <taxon>Spiralia</taxon>
        <taxon>Lophotrochozoa</taxon>
        <taxon>Mollusca</taxon>
        <taxon>Gastropoda</taxon>
        <taxon>Heterobranchia</taxon>
        <taxon>Euthyneura</taxon>
        <taxon>Panpulmonata</taxon>
        <taxon>Sacoglossa</taxon>
        <taxon>Placobranchoidea</taxon>
        <taxon>Plakobranchidae</taxon>
        <taxon>Elysia</taxon>
    </lineage>
</organism>
<dbReference type="FunFam" id="3.30.420.10:FF:000007">
    <property type="entry name" value="Interferon-stimulated exonuclease gene 20"/>
    <property type="match status" value="1"/>
</dbReference>
<dbReference type="Pfam" id="PF00929">
    <property type="entry name" value="RNase_T"/>
    <property type="match status" value="1"/>
</dbReference>
<evidence type="ECO:0000256" key="1">
    <source>
        <dbReference type="ARBA" id="ARBA00004123"/>
    </source>
</evidence>
<dbReference type="PANTHER" id="PTHR12801">
    <property type="entry name" value="RNA EXONUCLEASE REXO1 / RECO3 FAMILY MEMBER-RELATED"/>
    <property type="match status" value="1"/>
</dbReference>
<dbReference type="GO" id="GO:0003676">
    <property type="term" value="F:nucleic acid binding"/>
    <property type="evidence" value="ECO:0007669"/>
    <property type="project" value="InterPro"/>
</dbReference>
<dbReference type="AlphaFoldDB" id="A0A433SSX7"/>
<feature type="domain" description="Exonuclease" evidence="11">
    <location>
        <begin position="140"/>
        <end position="305"/>
    </location>
</feature>
<evidence type="ECO:0000313" key="13">
    <source>
        <dbReference type="Proteomes" id="UP000271974"/>
    </source>
</evidence>
<comment type="similarity">
    <text evidence="2">Belongs to the REXO4 family.</text>
</comment>
<dbReference type="EMBL" id="RQTK01001075">
    <property type="protein sequence ID" value="RUS72366.1"/>
    <property type="molecule type" value="Genomic_DNA"/>
</dbReference>
<protein>
    <recommendedName>
        <fullName evidence="3">RNA exonuclease 4</fullName>
    </recommendedName>
</protein>
<feature type="compositionally biased region" description="Basic and acidic residues" evidence="10">
    <location>
        <begin position="66"/>
        <end position="94"/>
    </location>
</feature>
<keyword evidence="6" id="KW-0378">Hydrolase</keyword>
<dbReference type="InterPro" id="IPR047021">
    <property type="entry name" value="REXO1/3/4-like"/>
</dbReference>
<gene>
    <name evidence="12" type="ORF">EGW08_019864</name>
</gene>
<dbReference type="PANTHER" id="PTHR12801:SF45">
    <property type="entry name" value="RNA EXONUCLEASE 4"/>
    <property type="match status" value="1"/>
</dbReference>
<evidence type="ECO:0000256" key="8">
    <source>
        <dbReference type="ARBA" id="ARBA00023242"/>
    </source>
</evidence>
<dbReference type="SMART" id="SM00479">
    <property type="entry name" value="EXOIII"/>
    <property type="match status" value="1"/>
</dbReference>
<dbReference type="InterPro" id="IPR036397">
    <property type="entry name" value="RNaseH_sf"/>
</dbReference>
<dbReference type="Gene3D" id="3.30.420.10">
    <property type="entry name" value="Ribonuclease H-like superfamily/Ribonuclease H"/>
    <property type="match status" value="1"/>
</dbReference>
<evidence type="ECO:0000256" key="7">
    <source>
        <dbReference type="ARBA" id="ARBA00022839"/>
    </source>
</evidence>
<evidence type="ECO:0000259" key="11">
    <source>
        <dbReference type="SMART" id="SM00479"/>
    </source>
</evidence>
<comment type="caution">
    <text evidence="12">The sequence shown here is derived from an EMBL/GenBank/DDBJ whole genome shotgun (WGS) entry which is preliminary data.</text>
</comment>
<keyword evidence="7" id="KW-0269">Exonuclease</keyword>
<dbReference type="GO" id="GO:0008408">
    <property type="term" value="F:3'-5' exonuclease activity"/>
    <property type="evidence" value="ECO:0007669"/>
    <property type="project" value="InterPro"/>
</dbReference>
<evidence type="ECO:0000256" key="9">
    <source>
        <dbReference type="ARBA" id="ARBA00025599"/>
    </source>
</evidence>
<reference evidence="12 13" key="1">
    <citation type="submission" date="2019-01" db="EMBL/GenBank/DDBJ databases">
        <title>A draft genome assembly of the solar-powered sea slug Elysia chlorotica.</title>
        <authorList>
            <person name="Cai H."/>
            <person name="Li Q."/>
            <person name="Fang X."/>
            <person name="Li J."/>
            <person name="Curtis N.E."/>
            <person name="Altenburger A."/>
            <person name="Shibata T."/>
            <person name="Feng M."/>
            <person name="Maeda T."/>
            <person name="Schwartz J.A."/>
            <person name="Shigenobu S."/>
            <person name="Lundholm N."/>
            <person name="Nishiyama T."/>
            <person name="Yang H."/>
            <person name="Hasebe M."/>
            <person name="Li S."/>
            <person name="Pierce S.K."/>
            <person name="Wang J."/>
        </authorList>
    </citation>
    <scope>NUCLEOTIDE SEQUENCE [LARGE SCALE GENOMIC DNA]</scope>
    <source>
        <strain evidence="12">EC2010</strain>
        <tissue evidence="12">Whole organism of an adult</tissue>
    </source>
</reference>
<keyword evidence="8" id="KW-0539">Nucleus</keyword>
<accession>A0A433SSX7</accession>
<dbReference type="InterPro" id="IPR037431">
    <property type="entry name" value="REX4_DEDDh_dom"/>
</dbReference>
<name>A0A433SSX7_ELYCH</name>
<keyword evidence="13" id="KW-1185">Reference proteome</keyword>
<evidence type="ECO:0000256" key="10">
    <source>
        <dbReference type="SAM" id="MobiDB-lite"/>
    </source>
</evidence>
<evidence type="ECO:0000313" key="12">
    <source>
        <dbReference type="EMBL" id="RUS72366.1"/>
    </source>
</evidence>
<comment type="subcellular location">
    <subcellularLocation>
        <location evidence="1">Nucleus</location>
    </subcellularLocation>
</comment>
<keyword evidence="5" id="KW-0540">Nuclease</keyword>
<dbReference type="GO" id="GO:0006364">
    <property type="term" value="P:rRNA processing"/>
    <property type="evidence" value="ECO:0007669"/>
    <property type="project" value="UniProtKB-KW"/>
</dbReference>
<dbReference type="SUPFAM" id="SSF53098">
    <property type="entry name" value="Ribonuclease H-like"/>
    <property type="match status" value="1"/>
</dbReference>